<feature type="domain" description="Fimbrial-type adhesion" evidence="1">
    <location>
        <begin position="4"/>
        <end position="96"/>
    </location>
</feature>
<dbReference type="Proteomes" id="UP000197098">
    <property type="component" value="Chromosome"/>
</dbReference>
<sequence>MINKTTCAINDDSEGTIVLPDIQVRQMRTSTGDIASREHITVSCDDPDAFATVEGRFTTNGEVDPATLALKNLITDASGAKDVGVQIIDPSSNTVITPMPKRPA</sequence>
<dbReference type="EMBL" id="CP022114">
    <property type="protein sequence ID" value="ASG63647.1"/>
    <property type="molecule type" value="Genomic_DNA"/>
</dbReference>
<protein>
    <recommendedName>
        <fullName evidence="1">Fimbrial-type adhesion domain-containing protein</fullName>
    </recommendedName>
</protein>
<organism evidence="2 3">
    <name type="scientific">Kluyvera genomosp. 3</name>
    <dbReference type="NCBI Taxonomy" id="2774055"/>
    <lineage>
        <taxon>Bacteria</taxon>
        <taxon>Pseudomonadati</taxon>
        <taxon>Pseudomonadota</taxon>
        <taxon>Gammaproteobacteria</taxon>
        <taxon>Enterobacterales</taxon>
        <taxon>Enterobacteriaceae</taxon>
        <taxon>Kluyvera</taxon>
    </lineage>
</organism>
<name>A0A248KJ88_9ENTR</name>
<dbReference type="InterPro" id="IPR000259">
    <property type="entry name" value="Adhesion_dom_fimbrial"/>
</dbReference>
<reference evidence="2 3" key="1">
    <citation type="submission" date="2017-06" db="EMBL/GenBank/DDBJ databases">
        <title>Origin of plasmid-mediated fosfomycin resistance gene fosA3.</title>
        <authorList>
            <person name="Ito R."/>
            <person name="Pacey M.P."/>
            <person name="Doi Y."/>
        </authorList>
    </citation>
    <scope>NUCLEOTIDE SEQUENCE [LARGE SCALE GENOMIC DNA]</scope>
    <source>
        <strain evidence="2 3">YDC799</strain>
    </source>
</reference>
<evidence type="ECO:0000313" key="3">
    <source>
        <dbReference type="Proteomes" id="UP000197098"/>
    </source>
</evidence>
<dbReference type="Pfam" id="PF00419">
    <property type="entry name" value="Fimbrial"/>
    <property type="match status" value="1"/>
</dbReference>
<dbReference type="SUPFAM" id="SSF49401">
    <property type="entry name" value="Bacterial adhesins"/>
    <property type="match status" value="1"/>
</dbReference>
<accession>A0A248KJ88</accession>
<dbReference type="InterPro" id="IPR036937">
    <property type="entry name" value="Adhesion_dom_fimbrial_sf"/>
</dbReference>
<evidence type="ECO:0000313" key="2">
    <source>
        <dbReference type="EMBL" id="ASG63647.1"/>
    </source>
</evidence>
<dbReference type="Gene3D" id="2.60.40.1090">
    <property type="entry name" value="Fimbrial-type adhesion domain"/>
    <property type="match status" value="1"/>
</dbReference>
<dbReference type="GO" id="GO:0009289">
    <property type="term" value="C:pilus"/>
    <property type="evidence" value="ECO:0007669"/>
    <property type="project" value="InterPro"/>
</dbReference>
<dbReference type="GO" id="GO:0007155">
    <property type="term" value="P:cell adhesion"/>
    <property type="evidence" value="ECO:0007669"/>
    <property type="project" value="InterPro"/>
</dbReference>
<dbReference type="InterPro" id="IPR008966">
    <property type="entry name" value="Adhesion_dom_sf"/>
</dbReference>
<proteinExistence type="predicted"/>
<evidence type="ECO:0000259" key="1">
    <source>
        <dbReference type="Pfam" id="PF00419"/>
    </source>
</evidence>
<dbReference type="AlphaFoldDB" id="A0A248KJ88"/>
<gene>
    <name evidence="2" type="ORF">CEW81_15195</name>
</gene>